<dbReference type="NCBIfam" id="TIGR03263">
    <property type="entry name" value="guanyl_kin"/>
    <property type="match status" value="1"/>
</dbReference>
<feature type="domain" description="Guanylate kinase-like" evidence="5">
    <location>
        <begin position="8"/>
        <end position="193"/>
    </location>
</feature>
<dbReference type="PROSITE" id="PS50052">
    <property type="entry name" value="GUANYLATE_KINASE_2"/>
    <property type="match status" value="1"/>
</dbReference>
<evidence type="ECO:0000256" key="1">
    <source>
        <dbReference type="ARBA" id="ARBA00012961"/>
    </source>
</evidence>
<keyword evidence="3" id="KW-0547">Nucleotide-binding</keyword>
<dbReference type="Gene3D" id="3.40.50.300">
    <property type="entry name" value="P-loop containing nucleotide triphosphate hydrolases"/>
    <property type="match status" value="1"/>
</dbReference>
<evidence type="ECO:0000313" key="6">
    <source>
        <dbReference type="EMBL" id="SCU70715.1"/>
    </source>
</evidence>
<keyword evidence="7" id="KW-1185">Reference proteome</keyword>
<dbReference type="GO" id="GO:0004385">
    <property type="term" value="F:GMP kinase activity"/>
    <property type="evidence" value="ECO:0007669"/>
    <property type="project" value="UniProtKB-EC"/>
</dbReference>
<dbReference type="EC" id="2.7.4.8" evidence="1"/>
<dbReference type="VEuPathDB" id="TriTrypDB:TEOVI_000228900"/>
<name>A0A1G4IEN1_TRYEQ</name>
<dbReference type="SMART" id="SM00072">
    <property type="entry name" value="GuKc"/>
    <property type="match status" value="1"/>
</dbReference>
<dbReference type="RefSeq" id="XP_067081483.1">
    <property type="nucleotide sequence ID" value="XM_067225382.1"/>
</dbReference>
<dbReference type="InterPro" id="IPR008145">
    <property type="entry name" value="GK/Ca_channel_bsu"/>
</dbReference>
<dbReference type="SUPFAM" id="SSF52540">
    <property type="entry name" value="P-loop containing nucleoside triphosphate hydrolases"/>
    <property type="match status" value="1"/>
</dbReference>
<keyword evidence="2 6" id="KW-0808">Transferase</keyword>
<reference evidence="6" key="1">
    <citation type="submission" date="2016-09" db="EMBL/GenBank/DDBJ databases">
        <authorList>
            <person name="Hebert L."/>
            <person name="Moumen B."/>
        </authorList>
    </citation>
    <scope>NUCLEOTIDE SEQUENCE [LARGE SCALE GENOMIC DNA]</scope>
    <source>
        <strain evidence="6">OVI</strain>
    </source>
</reference>
<dbReference type="InterPro" id="IPR017665">
    <property type="entry name" value="Guanylate_kinase"/>
</dbReference>
<dbReference type="AlphaFoldDB" id="A0A1G4IEN1"/>
<sequence>MSSGSTKLEAIVVCGPSGAGKTTLLERLMGAYPNRFGFSVSHTTRAPREGEVHGREYFFSTRESMLTMEKEGKFIELCDVHGNLYGTSIDAVKEVQSTGKVCVIDMDVKGAQKLRASGYLKNVLYLFVTVPSIDVLRARIQKRGALSEEVLQRRIATAEVELHFLGENPTFFSHVITNEELEVSYKKLCEIVGSEFLKYGMEGLNK</sequence>
<comment type="caution">
    <text evidence="6">The sequence shown here is derived from an EMBL/GenBank/DDBJ whole genome shotgun (WGS) entry which is preliminary data.</text>
</comment>
<dbReference type="InterPro" id="IPR027417">
    <property type="entry name" value="P-loop_NTPase"/>
</dbReference>
<evidence type="ECO:0000313" key="7">
    <source>
        <dbReference type="Proteomes" id="UP000195570"/>
    </source>
</evidence>
<dbReference type="PANTHER" id="PTHR23117:SF17">
    <property type="entry name" value="KINASE, PUTATIVE-RELATED"/>
    <property type="match status" value="1"/>
</dbReference>
<dbReference type="Pfam" id="PF00625">
    <property type="entry name" value="Guanylate_kin"/>
    <property type="match status" value="1"/>
</dbReference>
<dbReference type="Proteomes" id="UP000195570">
    <property type="component" value="Unassembled WGS sequence"/>
</dbReference>
<organism evidence="6 7">
    <name type="scientific">Trypanosoma equiperdum</name>
    <dbReference type="NCBI Taxonomy" id="5694"/>
    <lineage>
        <taxon>Eukaryota</taxon>
        <taxon>Discoba</taxon>
        <taxon>Euglenozoa</taxon>
        <taxon>Kinetoplastea</taxon>
        <taxon>Metakinetoplastina</taxon>
        <taxon>Trypanosomatida</taxon>
        <taxon>Trypanosomatidae</taxon>
        <taxon>Trypanosoma</taxon>
    </lineage>
</organism>
<keyword evidence="4" id="KW-0067">ATP-binding</keyword>
<evidence type="ECO:0000256" key="2">
    <source>
        <dbReference type="ARBA" id="ARBA00022679"/>
    </source>
</evidence>
<evidence type="ECO:0000259" key="5">
    <source>
        <dbReference type="PROSITE" id="PS50052"/>
    </source>
</evidence>
<dbReference type="CDD" id="cd00071">
    <property type="entry name" value="GMPK"/>
    <property type="match status" value="1"/>
</dbReference>
<protein>
    <recommendedName>
        <fullName evidence="1">guanylate kinase</fullName>
        <ecNumber evidence="1">2.7.4.8</ecNumber>
    </recommendedName>
</protein>
<dbReference type="GeneID" id="92376229"/>
<evidence type="ECO:0000256" key="3">
    <source>
        <dbReference type="ARBA" id="ARBA00022741"/>
    </source>
</evidence>
<dbReference type="PANTHER" id="PTHR23117">
    <property type="entry name" value="GUANYLATE KINASE-RELATED"/>
    <property type="match status" value="1"/>
</dbReference>
<evidence type="ECO:0000256" key="4">
    <source>
        <dbReference type="ARBA" id="ARBA00022840"/>
    </source>
</evidence>
<dbReference type="EMBL" id="CZPT02001523">
    <property type="protein sequence ID" value="SCU70715.1"/>
    <property type="molecule type" value="Genomic_DNA"/>
</dbReference>
<dbReference type="InterPro" id="IPR008144">
    <property type="entry name" value="Guanylate_kin-like_dom"/>
</dbReference>
<proteinExistence type="predicted"/>
<accession>A0A1G4IEN1</accession>
<dbReference type="GO" id="GO:0005524">
    <property type="term" value="F:ATP binding"/>
    <property type="evidence" value="ECO:0007669"/>
    <property type="project" value="UniProtKB-KW"/>
</dbReference>
<gene>
    <name evidence="6" type="ORF">TEOVI_000228900</name>
</gene>
<dbReference type="GO" id="GO:0005829">
    <property type="term" value="C:cytosol"/>
    <property type="evidence" value="ECO:0007669"/>
    <property type="project" value="TreeGrafter"/>
</dbReference>
<keyword evidence="6" id="KW-0418">Kinase</keyword>